<evidence type="ECO:0000313" key="1">
    <source>
        <dbReference type="EMBL" id="GAG55876.1"/>
    </source>
</evidence>
<dbReference type="Gene3D" id="3.20.20.140">
    <property type="entry name" value="Metal-dependent hydrolases"/>
    <property type="match status" value="1"/>
</dbReference>
<comment type="caution">
    <text evidence="1">The sequence shown here is derived from an EMBL/GenBank/DDBJ whole genome shotgun (WGS) entry which is preliminary data.</text>
</comment>
<feature type="non-terminal residue" evidence="1">
    <location>
        <position position="1"/>
    </location>
</feature>
<organism evidence="1">
    <name type="scientific">marine sediment metagenome</name>
    <dbReference type="NCBI Taxonomy" id="412755"/>
    <lineage>
        <taxon>unclassified sequences</taxon>
        <taxon>metagenomes</taxon>
        <taxon>ecological metagenomes</taxon>
    </lineage>
</organism>
<name>X1A6P8_9ZZZZ</name>
<proteinExistence type="predicted"/>
<sequence>NPYALRDNLVMDDEELAEQELMNFKKAGGDAYVNHNK</sequence>
<gene>
    <name evidence="1" type="ORF">S01H4_06600</name>
</gene>
<reference evidence="1" key="1">
    <citation type="journal article" date="2014" name="Front. Microbiol.">
        <title>High frequency of phylogenetically diverse reductive dehalogenase-homologous genes in deep subseafloor sedimentary metagenomes.</title>
        <authorList>
            <person name="Kawai M."/>
            <person name="Futagami T."/>
            <person name="Toyoda A."/>
            <person name="Takaki Y."/>
            <person name="Nishi S."/>
            <person name="Hori S."/>
            <person name="Arai W."/>
            <person name="Tsubouchi T."/>
            <person name="Morono Y."/>
            <person name="Uchiyama I."/>
            <person name="Ito T."/>
            <person name="Fujiyama A."/>
            <person name="Inagaki F."/>
            <person name="Takami H."/>
        </authorList>
    </citation>
    <scope>NUCLEOTIDE SEQUENCE</scope>
    <source>
        <strain evidence="1">Expedition CK06-06</strain>
    </source>
</reference>
<dbReference type="EMBL" id="BART01002057">
    <property type="protein sequence ID" value="GAG55876.1"/>
    <property type="molecule type" value="Genomic_DNA"/>
</dbReference>
<protein>
    <submittedName>
        <fullName evidence="1">Uncharacterized protein</fullName>
    </submittedName>
</protein>
<dbReference type="AlphaFoldDB" id="X1A6P8"/>
<accession>X1A6P8</accession>